<keyword evidence="4" id="KW-1003">Cell membrane</keyword>
<organism evidence="9 10">
    <name type="scientific">Peribacillus psychrosaccharolyticus</name>
    <name type="common">Bacillus psychrosaccharolyticus</name>
    <dbReference type="NCBI Taxonomy" id="1407"/>
    <lineage>
        <taxon>Bacteria</taxon>
        <taxon>Bacillati</taxon>
        <taxon>Bacillota</taxon>
        <taxon>Bacilli</taxon>
        <taxon>Bacillales</taxon>
        <taxon>Bacillaceae</taxon>
        <taxon>Peribacillus</taxon>
    </lineage>
</organism>
<evidence type="ECO:0000256" key="3">
    <source>
        <dbReference type="ARBA" id="ARBA00022448"/>
    </source>
</evidence>
<feature type="transmembrane region" description="Helical" evidence="8">
    <location>
        <begin position="310"/>
        <end position="337"/>
    </location>
</feature>
<comment type="similarity">
    <text evidence="2">Belongs to the autoinducer-2 exporter (AI-2E) (TC 2.A.86) family.</text>
</comment>
<feature type="transmembrane region" description="Helical" evidence="8">
    <location>
        <begin position="152"/>
        <end position="177"/>
    </location>
</feature>
<proteinExistence type="inferred from homology"/>
<feature type="transmembrane region" description="Helical" evidence="8">
    <location>
        <begin position="37"/>
        <end position="54"/>
    </location>
</feature>
<dbReference type="PANTHER" id="PTHR21716:SF53">
    <property type="entry name" value="PERMEASE PERM-RELATED"/>
    <property type="match status" value="1"/>
</dbReference>
<feature type="transmembrane region" description="Helical" evidence="8">
    <location>
        <begin position="66"/>
        <end position="90"/>
    </location>
</feature>
<dbReference type="AlphaFoldDB" id="A0A974NNK8"/>
<evidence type="ECO:0000256" key="1">
    <source>
        <dbReference type="ARBA" id="ARBA00004651"/>
    </source>
</evidence>
<evidence type="ECO:0000256" key="6">
    <source>
        <dbReference type="ARBA" id="ARBA00022989"/>
    </source>
</evidence>
<dbReference type="GO" id="GO:0005886">
    <property type="term" value="C:plasma membrane"/>
    <property type="evidence" value="ECO:0007669"/>
    <property type="project" value="UniProtKB-SubCell"/>
</dbReference>
<feature type="transmembrane region" description="Helical" evidence="8">
    <location>
        <begin position="241"/>
        <end position="267"/>
    </location>
</feature>
<evidence type="ECO:0000256" key="8">
    <source>
        <dbReference type="SAM" id="Phobius"/>
    </source>
</evidence>
<evidence type="ECO:0000256" key="5">
    <source>
        <dbReference type="ARBA" id="ARBA00022692"/>
    </source>
</evidence>
<evidence type="ECO:0000256" key="4">
    <source>
        <dbReference type="ARBA" id="ARBA00022475"/>
    </source>
</evidence>
<dbReference type="RefSeq" id="WP_040373248.1">
    <property type="nucleotide sequence ID" value="NZ_CP068053.1"/>
</dbReference>
<evidence type="ECO:0000313" key="10">
    <source>
        <dbReference type="Proteomes" id="UP000595254"/>
    </source>
</evidence>
<keyword evidence="7 8" id="KW-0472">Membrane</keyword>
<feature type="transmembrane region" description="Helical" evidence="8">
    <location>
        <begin position="212"/>
        <end position="235"/>
    </location>
</feature>
<comment type="subcellular location">
    <subcellularLocation>
        <location evidence="1">Cell membrane</location>
        <topology evidence="1">Multi-pass membrane protein</topology>
    </subcellularLocation>
</comment>
<name>A0A974NNK8_PERPY</name>
<evidence type="ECO:0000256" key="2">
    <source>
        <dbReference type="ARBA" id="ARBA00009773"/>
    </source>
</evidence>
<dbReference type="PANTHER" id="PTHR21716">
    <property type="entry name" value="TRANSMEMBRANE PROTEIN"/>
    <property type="match status" value="1"/>
</dbReference>
<keyword evidence="6 8" id="KW-1133">Transmembrane helix</keyword>
<reference evidence="9 10" key="1">
    <citation type="submission" date="2021-01" db="EMBL/GenBank/DDBJ databases">
        <title>FDA dAtabase for Regulatory Grade micrObial Sequences (FDA-ARGOS): Supporting development and validation of Infectious Disease Dx tests.</title>
        <authorList>
            <person name="Nelson B."/>
            <person name="Plummer A."/>
            <person name="Tallon L."/>
            <person name="Sadzewicz L."/>
            <person name="Zhao X."/>
            <person name="Boylan J."/>
            <person name="Ott S."/>
            <person name="Bowen H."/>
            <person name="Vavikolanu K."/>
            <person name="Mehta A."/>
            <person name="Aluvathingal J."/>
            <person name="Nadendla S."/>
            <person name="Myers T."/>
            <person name="Yan Y."/>
            <person name="Sichtig H."/>
        </authorList>
    </citation>
    <scope>NUCLEOTIDE SEQUENCE [LARGE SCALE GENOMIC DNA]</scope>
    <source>
        <strain evidence="9 10">FDAARGOS_1161</strain>
    </source>
</reference>
<keyword evidence="3" id="KW-0813">Transport</keyword>
<sequence>MWIHKPFFQYATGIILTILIILLFGKIDYFLWPFQKTIATIFFPVAITGLLYYISRPIVKFLGRYMPKLASIILVFTIVLSLLTLGSYFAGPVLSDQLGNLSQEFPDKMDEFTKTSEKTLKEHDFGLLQNEDLRQKAVDSGQKLLTSMSGNLMTVFSTITSIATVLIIVPFLLFYFLKDDDKLRPFLLKYIPNEVEDEGNVILKDVDKTLSAYIIGQTIIALADGIMMYIGYVIIGLDYALVLALFAMCLIIVPFLGPFLGVIPALLVGVQQDPIMAVKVLVVLLVVQQLEGNLITPNVMGKRLNIHPVTVILLLLAAGTLYGFIGILIAIPLYAVIKTLVKNFRKFYRLRQGPHKI</sequence>
<dbReference type="KEGG" id="ppsr:I6J18_03795"/>
<protein>
    <submittedName>
        <fullName evidence="9">AI-2E family transporter</fullName>
    </submittedName>
</protein>
<keyword evidence="5 8" id="KW-0812">Transmembrane</keyword>
<evidence type="ECO:0000256" key="7">
    <source>
        <dbReference type="ARBA" id="ARBA00023136"/>
    </source>
</evidence>
<dbReference type="EMBL" id="CP068053">
    <property type="protein sequence ID" value="QQT01038.1"/>
    <property type="molecule type" value="Genomic_DNA"/>
</dbReference>
<evidence type="ECO:0000313" key="9">
    <source>
        <dbReference type="EMBL" id="QQT01038.1"/>
    </source>
</evidence>
<accession>A0A974NNK8</accession>
<dbReference type="InterPro" id="IPR002549">
    <property type="entry name" value="AI-2E-like"/>
</dbReference>
<dbReference type="GO" id="GO:0055085">
    <property type="term" value="P:transmembrane transport"/>
    <property type="evidence" value="ECO:0007669"/>
    <property type="project" value="TreeGrafter"/>
</dbReference>
<dbReference type="Proteomes" id="UP000595254">
    <property type="component" value="Chromosome"/>
</dbReference>
<dbReference type="Pfam" id="PF01594">
    <property type="entry name" value="AI-2E_transport"/>
    <property type="match status" value="1"/>
</dbReference>
<keyword evidence="10" id="KW-1185">Reference proteome</keyword>
<gene>
    <name evidence="9" type="ORF">I6J18_03795</name>
</gene>
<feature type="transmembrane region" description="Helical" evidence="8">
    <location>
        <begin position="7"/>
        <end position="25"/>
    </location>
</feature>